<evidence type="ECO:0000313" key="2">
    <source>
        <dbReference type="EMBL" id="GMJ08286.1"/>
    </source>
</evidence>
<comment type="caution">
    <text evidence="2">The sequence shown here is derived from an EMBL/GenBank/DDBJ whole genome shotgun (WGS) entry which is preliminary data.</text>
</comment>
<dbReference type="Pfam" id="PF24626">
    <property type="entry name" value="SH3_Tf2-1"/>
    <property type="match status" value="1"/>
</dbReference>
<evidence type="ECO:0000259" key="1">
    <source>
        <dbReference type="Pfam" id="PF24626"/>
    </source>
</evidence>
<reference evidence="2" key="1">
    <citation type="submission" date="2023-05" db="EMBL/GenBank/DDBJ databases">
        <title>Genome and transcriptome analyses reveal genes involved in the formation of fine ridges on petal epidermal cells in Hibiscus trionum.</title>
        <authorList>
            <person name="Koshimizu S."/>
            <person name="Masuda S."/>
            <person name="Ishii T."/>
            <person name="Shirasu K."/>
            <person name="Hoshino A."/>
            <person name="Arita M."/>
        </authorList>
    </citation>
    <scope>NUCLEOTIDE SEQUENCE</scope>
    <source>
        <strain evidence="2">Hamamatsu line</strain>
    </source>
</reference>
<dbReference type="InterPro" id="IPR056924">
    <property type="entry name" value="SH3_Tf2-1"/>
</dbReference>
<dbReference type="PANTHER" id="PTHR46148:SF52">
    <property type="entry name" value="OS04G0603800 PROTEIN"/>
    <property type="match status" value="1"/>
</dbReference>
<accession>A0A9W7J494</accession>
<sequence length="130" mass="15394">MKKWVDKKRRPLQFKEGDLVMLKLLPQQFKTLRRVHKGLVRKYEGPFLVIKRVGKVSYQHQLKPRLKFHQVFQVSLLKNYHEDLEDPSRGVFTRAPTAVVTSFDKEVEEVQADRDKLQEFNEGTMRASRA</sequence>
<dbReference type="Proteomes" id="UP001165190">
    <property type="component" value="Unassembled WGS sequence"/>
</dbReference>
<name>A0A9W7J494_HIBTR</name>
<protein>
    <recommendedName>
        <fullName evidence="1">Tf2-1-like SH3-like domain-containing protein</fullName>
    </recommendedName>
</protein>
<dbReference type="PANTHER" id="PTHR46148">
    <property type="entry name" value="CHROMO DOMAIN-CONTAINING PROTEIN"/>
    <property type="match status" value="1"/>
</dbReference>
<organism evidence="2 3">
    <name type="scientific">Hibiscus trionum</name>
    <name type="common">Flower of an hour</name>
    <dbReference type="NCBI Taxonomy" id="183268"/>
    <lineage>
        <taxon>Eukaryota</taxon>
        <taxon>Viridiplantae</taxon>
        <taxon>Streptophyta</taxon>
        <taxon>Embryophyta</taxon>
        <taxon>Tracheophyta</taxon>
        <taxon>Spermatophyta</taxon>
        <taxon>Magnoliopsida</taxon>
        <taxon>eudicotyledons</taxon>
        <taxon>Gunneridae</taxon>
        <taxon>Pentapetalae</taxon>
        <taxon>rosids</taxon>
        <taxon>malvids</taxon>
        <taxon>Malvales</taxon>
        <taxon>Malvaceae</taxon>
        <taxon>Malvoideae</taxon>
        <taxon>Hibiscus</taxon>
    </lineage>
</organism>
<dbReference type="OrthoDB" id="2020640at2759"/>
<proteinExistence type="predicted"/>
<dbReference type="AlphaFoldDB" id="A0A9W7J494"/>
<gene>
    <name evidence="2" type="ORF">HRI_004497800</name>
</gene>
<dbReference type="EMBL" id="BSYR01000051">
    <property type="protein sequence ID" value="GMJ08286.1"/>
    <property type="molecule type" value="Genomic_DNA"/>
</dbReference>
<keyword evidence="3" id="KW-1185">Reference proteome</keyword>
<evidence type="ECO:0000313" key="3">
    <source>
        <dbReference type="Proteomes" id="UP001165190"/>
    </source>
</evidence>
<feature type="domain" description="Tf2-1-like SH3-like" evidence="1">
    <location>
        <begin position="17"/>
        <end position="81"/>
    </location>
</feature>